<dbReference type="OrthoDB" id="9801450at2"/>
<organism evidence="1 2">
    <name type="scientific">Sphingomonas paeninsulae</name>
    <dbReference type="NCBI Taxonomy" id="2319844"/>
    <lineage>
        <taxon>Bacteria</taxon>
        <taxon>Pseudomonadati</taxon>
        <taxon>Pseudomonadota</taxon>
        <taxon>Alphaproteobacteria</taxon>
        <taxon>Sphingomonadales</taxon>
        <taxon>Sphingomonadaceae</taxon>
        <taxon>Sphingomonas</taxon>
    </lineage>
</organism>
<dbReference type="AlphaFoldDB" id="A0A494TCT3"/>
<proteinExistence type="predicted"/>
<dbReference type="Proteomes" id="UP000276254">
    <property type="component" value="Plasmid unnamed1"/>
</dbReference>
<reference evidence="1 2" key="1">
    <citation type="submission" date="2018-09" db="EMBL/GenBank/DDBJ databases">
        <title>Sphingomonas peninsula sp. nov., isolated from fildes peninsula, Antarctic soil.</title>
        <authorList>
            <person name="Yingchao G."/>
        </authorList>
    </citation>
    <scope>NUCLEOTIDE SEQUENCE [LARGE SCALE GENOMIC DNA]</scope>
    <source>
        <strain evidence="1 2">YZ-8</strain>
        <plasmid evidence="1 2">unnamed1</plasmid>
    </source>
</reference>
<protein>
    <submittedName>
        <fullName evidence="1">Uncharacterized protein</fullName>
    </submittedName>
</protein>
<keyword evidence="2" id="KW-1185">Reference proteome</keyword>
<name>A0A494TCT3_SPHPE</name>
<gene>
    <name evidence="1" type="ORF">D3Y57_02145</name>
</gene>
<evidence type="ECO:0000313" key="1">
    <source>
        <dbReference type="EMBL" id="AYJ84893.1"/>
    </source>
</evidence>
<dbReference type="EMBL" id="CP032828">
    <property type="protein sequence ID" value="AYJ84893.1"/>
    <property type="molecule type" value="Genomic_DNA"/>
</dbReference>
<evidence type="ECO:0000313" key="2">
    <source>
        <dbReference type="Proteomes" id="UP000276254"/>
    </source>
</evidence>
<dbReference type="KEGG" id="spha:D3Y57_02145"/>
<sequence>MVVHERDVATPSRSTAAEIVIHVRYTCAMTIKGLGSVTVAYRTRHYRDEAGDVSQSPDRTIVMVATRPGDFRKGAVGLAALVKNELGLKPISGVAYVPIRTLS</sequence>
<geneLocation type="plasmid" evidence="1">
    <name>unnamed1</name>
</geneLocation>
<accession>A0A494TCT3</accession>
<keyword evidence="1" id="KW-0614">Plasmid</keyword>